<proteinExistence type="predicted"/>
<evidence type="ECO:0000259" key="3">
    <source>
        <dbReference type="SMART" id="SM00382"/>
    </source>
</evidence>
<dbReference type="Gene3D" id="3.40.50.300">
    <property type="entry name" value="P-loop containing nucleotide triphosphate hydrolases"/>
    <property type="match status" value="1"/>
</dbReference>
<dbReference type="GO" id="GO:0030687">
    <property type="term" value="C:preribosome, large subunit precursor"/>
    <property type="evidence" value="ECO:0007669"/>
    <property type="project" value="TreeGrafter"/>
</dbReference>
<dbReference type="InterPro" id="IPR003593">
    <property type="entry name" value="AAA+_ATPase"/>
</dbReference>
<dbReference type="PANTHER" id="PTHR48103:SF2">
    <property type="entry name" value="MIDASIN"/>
    <property type="match status" value="1"/>
</dbReference>
<keyword evidence="2" id="KW-0067">ATP-binding</keyword>
<gene>
    <name evidence="4" type="ORF">UFOVP357_45</name>
</gene>
<dbReference type="GO" id="GO:0005524">
    <property type="term" value="F:ATP binding"/>
    <property type="evidence" value="ECO:0007669"/>
    <property type="project" value="UniProtKB-KW"/>
</dbReference>
<reference evidence="4" key="1">
    <citation type="submission" date="2020-05" db="EMBL/GenBank/DDBJ databases">
        <authorList>
            <person name="Chiriac C."/>
            <person name="Salcher M."/>
            <person name="Ghai R."/>
            <person name="Kavagutti S V."/>
        </authorList>
    </citation>
    <scope>NUCLEOTIDE SEQUENCE</scope>
</reference>
<protein>
    <submittedName>
        <fullName evidence="4">COG0714 MoxR-like ATPases</fullName>
    </submittedName>
</protein>
<accession>A0A6J7WT24</accession>
<feature type="domain" description="AAA+ ATPase" evidence="3">
    <location>
        <begin position="47"/>
        <end position="206"/>
    </location>
</feature>
<evidence type="ECO:0000256" key="1">
    <source>
        <dbReference type="ARBA" id="ARBA00022741"/>
    </source>
</evidence>
<dbReference type="SMART" id="SM00382">
    <property type="entry name" value="AAA"/>
    <property type="match status" value="1"/>
</dbReference>
<organism evidence="4">
    <name type="scientific">uncultured Caudovirales phage</name>
    <dbReference type="NCBI Taxonomy" id="2100421"/>
    <lineage>
        <taxon>Viruses</taxon>
        <taxon>Duplodnaviria</taxon>
        <taxon>Heunggongvirae</taxon>
        <taxon>Uroviricota</taxon>
        <taxon>Caudoviricetes</taxon>
        <taxon>Peduoviridae</taxon>
        <taxon>Maltschvirus</taxon>
        <taxon>Maltschvirus maltsch</taxon>
    </lineage>
</organism>
<keyword evidence="1" id="KW-0547">Nucleotide-binding</keyword>
<evidence type="ECO:0000256" key="2">
    <source>
        <dbReference type="ARBA" id="ARBA00022840"/>
    </source>
</evidence>
<dbReference type="EMBL" id="LR798289">
    <property type="protein sequence ID" value="CAB5220900.1"/>
    <property type="molecule type" value="Genomic_DNA"/>
</dbReference>
<sequence length="320" mass="34474">MSNTIEIAGISLTKPVVDDKYKSLIPPVEDYEPQGEEISALALGYKHNRPVMLMGHTGTGKNAAIRWFANKIGAPLFVVSLAEGTTSDNLIGLPVPVNGDSGLSVEWRDGVLPNALRAGGILVLDEINAADERTLMRLHDFLANDYDLNIYENPSGSERVSPTTGFMLVATANPADSGQYAGAKILNEATLDRFIVSEVQYLGLAQPEKEAVVIARASGIKHSRAMRIVEVMNTIRKACGIAPEPVKEGQPAYNLAMFVTASTRRAIDIAILSNDVPMMSAVEIAFTNKVNAEDRPIVHKLFLDSFAGEDAPKTEEVANA</sequence>
<dbReference type="SUPFAM" id="SSF52540">
    <property type="entry name" value="P-loop containing nucleoside triphosphate hydrolases"/>
    <property type="match status" value="1"/>
</dbReference>
<dbReference type="InterPro" id="IPR027417">
    <property type="entry name" value="P-loop_NTPase"/>
</dbReference>
<dbReference type="GO" id="GO:0016887">
    <property type="term" value="F:ATP hydrolysis activity"/>
    <property type="evidence" value="ECO:0007669"/>
    <property type="project" value="InterPro"/>
</dbReference>
<dbReference type="InterPro" id="IPR011704">
    <property type="entry name" value="ATPase_dyneun-rel_AAA"/>
</dbReference>
<evidence type="ECO:0000313" key="4">
    <source>
        <dbReference type="EMBL" id="CAB5220900.1"/>
    </source>
</evidence>
<dbReference type="Pfam" id="PF07728">
    <property type="entry name" value="AAA_5"/>
    <property type="match status" value="1"/>
</dbReference>
<name>A0A6J7WT24_9CAUD</name>
<dbReference type="PANTHER" id="PTHR48103">
    <property type="entry name" value="MIDASIN-RELATED"/>
    <property type="match status" value="1"/>
</dbReference>